<dbReference type="InterPro" id="IPR036890">
    <property type="entry name" value="HATPase_C_sf"/>
</dbReference>
<keyword evidence="5" id="KW-0547">Nucleotide-binding</keyword>
<dbReference type="GO" id="GO:0016020">
    <property type="term" value="C:membrane"/>
    <property type="evidence" value="ECO:0007669"/>
    <property type="project" value="InterPro"/>
</dbReference>
<evidence type="ECO:0000313" key="13">
    <source>
        <dbReference type="EMBL" id="KZE75781.1"/>
    </source>
</evidence>
<keyword evidence="14" id="KW-1185">Reference proteome</keyword>
<feature type="coiled-coil region" evidence="9">
    <location>
        <begin position="71"/>
        <end position="98"/>
    </location>
</feature>
<dbReference type="Proteomes" id="UP000076563">
    <property type="component" value="Unassembled WGS sequence"/>
</dbReference>
<evidence type="ECO:0000256" key="5">
    <source>
        <dbReference type="ARBA" id="ARBA00022741"/>
    </source>
</evidence>
<dbReference type="SUPFAM" id="SSF55874">
    <property type="entry name" value="ATPase domain of HSP90 chaperone/DNA topoisomerase II/histidine kinase"/>
    <property type="match status" value="1"/>
</dbReference>
<evidence type="ECO:0000256" key="8">
    <source>
        <dbReference type="ARBA" id="ARBA00023012"/>
    </source>
</evidence>
<dbReference type="GO" id="GO:0046983">
    <property type="term" value="F:protein dimerization activity"/>
    <property type="evidence" value="ECO:0007669"/>
    <property type="project" value="InterPro"/>
</dbReference>
<evidence type="ECO:0000256" key="9">
    <source>
        <dbReference type="SAM" id="Coils"/>
    </source>
</evidence>
<keyword evidence="4" id="KW-0808">Transferase</keyword>
<evidence type="ECO:0000256" key="1">
    <source>
        <dbReference type="ARBA" id="ARBA00000085"/>
    </source>
</evidence>
<dbReference type="CDD" id="cd16917">
    <property type="entry name" value="HATPase_UhpB-NarQ-NarX-like"/>
    <property type="match status" value="1"/>
</dbReference>
<dbReference type="GO" id="GO:0000155">
    <property type="term" value="F:phosphorelay sensor kinase activity"/>
    <property type="evidence" value="ECO:0007669"/>
    <property type="project" value="InterPro"/>
</dbReference>
<dbReference type="eggNOG" id="COG3850">
    <property type="taxonomic scope" value="Bacteria"/>
</dbReference>
<dbReference type="Gene3D" id="1.20.5.1930">
    <property type="match status" value="1"/>
</dbReference>
<evidence type="ECO:0000256" key="10">
    <source>
        <dbReference type="SAM" id="Phobius"/>
    </source>
</evidence>
<sequence length="296" mass="33772">MKEHGFADAEFIPGGFFSLYKHLKSLILIIPTLTIGIWEYTRHAFLLPYISMDLGNWLAPLLVYLVTMTLLRKLFALMEQLQEQLQQERAAKAALEERERVASELHDGIAQSLFLLSVRVDRMEQSHAVPMGELYQSLRKTVHEVNDYVRQAIDGLRYPAVPQAQPWMESVQHLIADFRKDTGIAVQLEWELSEERMTVKEKVELYATLREALINVFKHAAAVNVWIQGKDAPGSDTGWRCTVADDGQGFASDPLSKKNGYGLKIIQDRAAKMGWTFALRRENERTVLTVSRPDDE</sequence>
<keyword evidence="3" id="KW-0597">Phosphoprotein</keyword>
<dbReference type="PANTHER" id="PTHR24421:SF10">
    <property type="entry name" value="NITRATE_NITRITE SENSOR PROTEIN NARQ"/>
    <property type="match status" value="1"/>
</dbReference>
<proteinExistence type="predicted"/>
<feature type="transmembrane region" description="Helical" evidence="10">
    <location>
        <begin position="26"/>
        <end position="45"/>
    </location>
</feature>
<comment type="caution">
    <text evidence="13">The sequence shown here is derived from an EMBL/GenBank/DDBJ whole genome shotgun (WGS) entry which is preliminary data.</text>
</comment>
<protein>
    <recommendedName>
        <fullName evidence="2">histidine kinase</fullName>
        <ecNumber evidence="2">2.7.13.3</ecNumber>
    </recommendedName>
</protein>
<dbReference type="Gene3D" id="3.30.565.10">
    <property type="entry name" value="Histidine kinase-like ATPase, C-terminal domain"/>
    <property type="match status" value="1"/>
</dbReference>
<evidence type="ECO:0000259" key="11">
    <source>
        <dbReference type="Pfam" id="PF02518"/>
    </source>
</evidence>
<keyword evidence="6 13" id="KW-0418">Kinase</keyword>
<dbReference type="EMBL" id="LQRA01000070">
    <property type="protein sequence ID" value="KZE75781.1"/>
    <property type="molecule type" value="Genomic_DNA"/>
</dbReference>
<evidence type="ECO:0000256" key="3">
    <source>
        <dbReference type="ARBA" id="ARBA00022553"/>
    </source>
</evidence>
<organism evidence="13 14">
    <name type="scientific">Paenibacillus elgii</name>
    <dbReference type="NCBI Taxonomy" id="189691"/>
    <lineage>
        <taxon>Bacteria</taxon>
        <taxon>Bacillati</taxon>
        <taxon>Bacillota</taxon>
        <taxon>Bacilli</taxon>
        <taxon>Bacillales</taxon>
        <taxon>Paenibacillaceae</taxon>
        <taxon>Paenibacillus</taxon>
    </lineage>
</organism>
<feature type="domain" description="Histidine kinase/HSP90-like ATPase" evidence="11">
    <location>
        <begin position="203"/>
        <end position="290"/>
    </location>
</feature>
<dbReference type="PANTHER" id="PTHR24421">
    <property type="entry name" value="NITRATE/NITRITE SENSOR PROTEIN NARX-RELATED"/>
    <property type="match status" value="1"/>
</dbReference>
<keyword evidence="8" id="KW-0902">Two-component regulatory system</keyword>
<evidence type="ECO:0000313" key="14">
    <source>
        <dbReference type="Proteomes" id="UP000076563"/>
    </source>
</evidence>
<gene>
    <name evidence="13" type="ORF">AV654_25250</name>
</gene>
<dbReference type="InterPro" id="IPR003594">
    <property type="entry name" value="HATPase_dom"/>
</dbReference>
<reference evidence="14" key="1">
    <citation type="submission" date="2016-01" db="EMBL/GenBank/DDBJ databases">
        <title>Draft genome of Chromobacterium sp. F49.</title>
        <authorList>
            <person name="Hong K.W."/>
        </authorList>
    </citation>
    <scope>NUCLEOTIDE SEQUENCE [LARGE SCALE GENOMIC DNA]</scope>
    <source>
        <strain evidence="14">M63</strain>
    </source>
</reference>
<keyword evidence="9" id="KW-0175">Coiled coil</keyword>
<evidence type="ECO:0000256" key="2">
    <source>
        <dbReference type="ARBA" id="ARBA00012438"/>
    </source>
</evidence>
<dbReference type="GO" id="GO:0005524">
    <property type="term" value="F:ATP binding"/>
    <property type="evidence" value="ECO:0007669"/>
    <property type="project" value="UniProtKB-KW"/>
</dbReference>
<dbReference type="STRING" id="1007103.GCA_000213315_05267"/>
<evidence type="ECO:0000259" key="12">
    <source>
        <dbReference type="Pfam" id="PF07730"/>
    </source>
</evidence>
<keyword evidence="7" id="KW-0067">ATP-binding</keyword>
<dbReference type="Pfam" id="PF02518">
    <property type="entry name" value="HATPase_c"/>
    <property type="match status" value="1"/>
</dbReference>
<dbReference type="Pfam" id="PF07730">
    <property type="entry name" value="HisKA_3"/>
    <property type="match status" value="1"/>
</dbReference>
<keyword evidence="10" id="KW-0812">Transmembrane</keyword>
<evidence type="ECO:0000256" key="7">
    <source>
        <dbReference type="ARBA" id="ARBA00022840"/>
    </source>
</evidence>
<accession>A0A163W334</accession>
<keyword evidence="10" id="KW-0472">Membrane</keyword>
<evidence type="ECO:0000256" key="6">
    <source>
        <dbReference type="ARBA" id="ARBA00022777"/>
    </source>
</evidence>
<dbReference type="EC" id="2.7.13.3" evidence="2"/>
<dbReference type="InterPro" id="IPR011712">
    <property type="entry name" value="Sig_transdc_His_kin_sub3_dim/P"/>
</dbReference>
<evidence type="ECO:0000256" key="4">
    <source>
        <dbReference type="ARBA" id="ARBA00022679"/>
    </source>
</evidence>
<comment type="catalytic activity">
    <reaction evidence="1">
        <text>ATP + protein L-histidine = ADP + protein N-phospho-L-histidine.</text>
        <dbReference type="EC" id="2.7.13.3"/>
    </reaction>
</comment>
<keyword evidence="10" id="KW-1133">Transmembrane helix</keyword>
<feature type="domain" description="Signal transduction histidine kinase subgroup 3 dimerisation and phosphoacceptor" evidence="12">
    <location>
        <begin position="97"/>
        <end position="159"/>
    </location>
</feature>
<dbReference type="AlphaFoldDB" id="A0A163W334"/>
<dbReference type="InterPro" id="IPR050482">
    <property type="entry name" value="Sensor_HK_TwoCompSys"/>
</dbReference>
<name>A0A163W334_9BACL</name>